<protein>
    <recommendedName>
        <fullName evidence="4">DKNYY family protein</fullName>
    </recommendedName>
</protein>
<sequence length="266" mass="31978">MRTFVFLASLISFTLTAQVKEKDTLFFNLDKYYTISSSIELKQSNEKYTQKLAFQKMQFRQTNTDGYIYFTADSLPQKEIKPKKILSIKDYIENKKFYYDGNHNKIVDKWKLKDSLTDKYVIFFVNGNELIKSKNLEYISYYPIQKDLKIVENRRKDTLFFKLDNKYIYEPEHCTPKRYLLKDGGKSKTGTFFFEEFDVQTRPRFKSKKILDLESFVHSSRFYNSELNIIEDRNLSDFFSNYVVFLFRDTDNKDDYIQIKSYSTIE</sequence>
<organism evidence="2 3">
    <name type="scientific">Flavobacterium defluvii</name>
    <dbReference type="NCBI Taxonomy" id="370979"/>
    <lineage>
        <taxon>Bacteria</taxon>
        <taxon>Pseudomonadati</taxon>
        <taxon>Bacteroidota</taxon>
        <taxon>Flavobacteriia</taxon>
        <taxon>Flavobacteriales</taxon>
        <taxon>Flavobacteriaceae</taxon>
        <taxon>Flavobacterium</taxon>
    </lineage>
</organism>
<keyword evidence="1" id="KW-0732">Signal</keyword>
<gene>
    <name evidence="2" type="ORF">SAMN05443663_103189</name>
</gene>
<dbReference type="EMBL" id="FQWC01000003">
    <property type="protein sequence ID" value="SHG56572.1"/>
    <property type="molecule type" value="Genomic_DNA"/>
</dbReference>
<evidence type="ECO:0000256" key="1">
    <source>
        <dbReference type="SAM" id="SignalP"/>
    </source>
</evidence>
<feature type="signal peptide" evidence="1">
    <location>
        <begin position="1"/>
        <end position="17"/>
    </location>
</feature>
<dbReference type="Proteomes" id="UP000184071">
    <property type="component" value="Unassembled WGS sequence"/>
</dbReference>
<evidence type="ECO:0000313" key="3">
    <source>
        <dbReference type="Proteomes" id="UP000184071"/>
    </source>
</evidence>
<name>A0A1M5KUQ5_9FLAO</name>
<dbReference type="AlphaFoldDB" id="A0A1M5KUQ5"/>
<evidence type="ECO:0008006" key="4">
    <source>
        <dbReference type="Google" id="ProtNLM"/>
    </source>
</evidence>
<dbReference type="RefSeq" id="WP_073415318.1">
    <property type="nucleotide sequence ID" value="NZ_FQWC01000003.1"/>
</dbReference>
<proteinExistence type="predicted"/>
<evidence type="ECO:0000313" key="2">
    <source>
        <dbReference type="EMBL" id="SHG56572.1"/>
    </source>
</evidence>
<feature type="chain" id="PRO_5013382144" description="DKNYY family protein" evidence="1">
    <location>
        <begin position="18"/>
        <end position="266"/>
    </location>
</feature>
<keyword evidence="3" id="KW-1185">Reference proteome</keyword>
<reference evidence="3" key="1">
    <citation type="submission" date="2016-11" db="EMBL/GenBank/DDBJ databases">
        <authorList>
            <person name="Varghese N."/>
            <person name="Submissions S."/>
        </authorList>
    </citation>
    <scope>NUCLEOTIDE SEQUENCE [LARGE SCALE GENOMIC DNA]</scope>
    <source>
        <strain evidence="3">DSM 17963</strain>
    </source>
</reference>
<accession>A0A1M5KUQ5</accession>
<dbReference type="OrthoDB" id="1373032at2"/>